<reference evidence="3" key="1">
    <citation type="journal article" date="2024" name="IScience">
        <title>Strigolactones Initiate the Formation of Haustorium-like Structures in Castilleja.</title>
        <authorList>
            <person name="Buerger M."/>
            <person name="Peterson D."/>
            <person name="Chory J."/>
        </authorList>
    </citation>
    <scope>NUCLEOTIDE SEQUENCE [LARGE SCALE GENOMIC DNA]</scope>
</reference>
<protein>
    <submittedName>
        <fullName evidence="2">Uncharacterized protein</fullName>
    </submittedName>
</protein>
<evidence type="ECO:0000313" key="3">
    <source>
        <dbReference type="Proteomes" id="UP001632038"/>
    </source>
</evidence>
<gene>
    <name evidence="2" type="ORF">CASFOL_030686</name>
</gene>
<accession>A0ABD3C908</accession>
<dbReference type="EMBL" id="JAVIJP010000052">
    <property type="protein sequence ID" value="KAL3625232.1"/>
    <property type="molecule type" value="Genomic_DNA"/>
</dbReference>
<feature type="region of interest" description="Disordered" evidence="1">
    <location>
        <begin position="1"/>
        <end position="48"/>
    </location>
</feature>
<proteinExistence type="predicted"/>
<feature type="compositionally biased region" description="Basic and acidic residues" evidence="1">
    <location>
        <begin position="1"/>
        <end position="40"/>
    </location>
</feature>
<dbReference type="AlphaFoldDB" id="A0ABD3C908"/>
<evidence type="ECO:0000313" key="2">
    <source>
        <dbReference type="EMBL" id="KAL3625232.1"/>
    </source>
</evidence>
<dbReference type="Proteomes" id="UP001632038">
    <property type="component" value="Unassembled WGS sequence"/>
</dbReference>
<name>A0ABD3C908_9LAMI</name>
<organism evidence="2 3">
    <name type="scientific">Castilleja foliolosa</name>
    <dbReference type="NCBI Taxonomy" id="1961234"/>
    <lineage>
        <taxon>Eukaryota</taxon>
        <taxon>Viridiplantae</taxon>
        <taxon>Streptophyta</taxon>
        <taxon>Embryophyta</taxon>
        <taxon>Tracheophyta</taxon>
        <taxon>Spermatophyta</taxon>
        <taxon>Magnoliopsida</taxon>
        <taxon>eudicotyledons</taxon>
        <taxon>Gunneridae</taxon>
        <taxon>Pentapetalae</taxon>
        <taxon>asterids</taxon>
        <taxon>lamiids</taxon>
        <taxon>Lamiales</taxon>
        <taxon>Orobanchaceae</taxon>
        <taxon>Pedicularideae</taxon>
        <taxon>Castillejinae</taxon>
        <taxon>Castilleja</taxon>
    </lineage>
</organism>
<evidence type="ECO:0000256" key="1">
    <source>
        <dbReference type="SAM" id="MobiDB-lite"/>
    </source>
</evidence>
<comment type="caution">
    <text evidence="2">The sequence shown here is derived from an EMBL/GenBank/DDBJ whole genome shotgun (WGS) entry which is preliminary data.</text>
</comment>
<keyword evidence="3" id="KW-1185">Reference proteome</keyword>
<sequence length="184" mass="21268">MERSMDYRNKNLKGTREKMDPEIESRKKHKAIESGEKTEISMEDTEESPTAKAMALLRKATESGALDYSCFPRSWLDEPSPMIACKGSRNYTLALEMARFALNRLKDDPRNVNAGKTFEVVCVDKIAIAFFDHFVIHFNVREVATDAPLKTLQAFLYYSYPFHNPDEDTNLIDWRWYPSQEEGV</sequence>